<gene>
    <name evidence="2" type="ORF">SYV04_24385</name>
</gene>
<proteinExistence type="predicted"/>
<dbReference type="EMBL" id="JAXIVS010000008">
    <property type="protein sequence ID" value="MDY7229553.1"/>
    <property type="molecule type" value="Genomic_DNA"/>
</dbReference>
<feature type="domain" description="MIP18 family-like" evidence="1">
    <location>
        <begin position="5"/>
        <end position="87"/>
    </location>
</feature>
<dbReference type="PANTHER" id="PTHR42831:SF1">
    <property type="entry name" value="FE-S PROTEIN MATURATION AUXILIARY FACTOR YITW"/>
    <property type="match status" value="1"/>
</dbReference>
<organism evidence="2 3">
    <name type="scientific">Hyalangium rubrum</name>
    <dbReference type="NCBI Taxonomy" id="3103134"/>
    <lineage>
        <taxon>Bacteria</taxon>
        <taxon>Pseudomonadati</taxon>
        <taxon>Myxococcota</taxon>
        <taxon>Myxococcia</taxon>
        <taxon>Myxococcales</taxon>
        <taxon>Cystobacterineae</taxon>
        <taxon>Archangiaceae</taxon>
        <taxon>Hyalangium</taxon>
    </lineage>
</organism>
<sequence>MSTLREAIEQALDEVKDPCSVGIGKPAGLVTMGLVKELRLREAEAGGHHVELRMRLTSPCCMMGPRFAMEAEKRLQALEGILSVDVSFDPEIDWEPRHMREEYRRSLPKPAALAGVGPWVD</sequence>
<comment type="caution">
    <text evidence="2">The sequence shown here is derived from an EMBL/GenBank/DDBJ whole genome shotgun (WGS) entry which is preliminary data.</text>
</comment>
<dbReference type="SUPFAM" id="SSF117916">
    <property type="entry name" value="Fe-S cluster assembly (FSCA) domain-like"/>
    <property type="match status" value="1"/>
</dbReference>
<dbReference type="Proteomes" id="UP001291309">
    <property type="component" value="Unassembled WGS sequence"/>
</dbReference>
<evidence type="ECO:0000313" key="3">
    <source>
        <dbReference type="Proteomes" id="UP001291309"/>
    </source>
</evidence>
<dbReference type="InterPro" id="IPR052339">
    <property type="entry name" value="Fe-S_Maturation_MIP18"/>
</dbReference>
<dbReference type="PANTHER" id="PTHR42831">
    <property type="entry name" value="FE-S PROTEIN MATURATION AUXILIARY FACTOR YITW"/>
    <property type="match status" value="1"/>
</dbReference>
<evidence type="ECO:0000313" key="2">
    <source>
        <dbReference type="EMBL" id="MDY7229553.1"/>
    </source>
</evidence>
<protein>
    <submittedName>
        <fullName evidence="2">Iron-sulfur cluster assembly protein</fullName>
    </submittedName>
</protein>
<dbReference type="InterPro" id="IPR002744">
    <property type="entry name" value="MIP18-like"/>
</dbReference>
<evidence type="ECO:0000259" key="1">
    <source>
        <dbReference type="Pfam" id="PF01883"/>
    </source>
</evidence>
<dbReference type="Pfam" id="PF01883">
    <property type="entry name" value="FeS_assembly_P"/>
    <property type="match status" value="1"/>
</dbReference>
<dbReference type="InterPro" id="IPR034904">
    <property type="entry name" value="FSCA_dom_sf"/>
</dbReference>
<dbReference type="Gene3D" id="3.30.300.130">
    <property type="entry name" value="Fe-S cluster assembly (FSCA)"/>
    <property type="match status" value="1"/>
</dbReference>
<keyword evidence="3" id="KW-1185">Reference proteome</keyword>
<dbReference type="RefSeq" id="WP_321548274.1">
    <property type="nucleotide sequence ID" value="NZ_JAXIVS010000008.1"/>
</dbReference>
<name>A0ABU5H7V4_9BACT</name>
<accession>A0ABU5H7V4</accession>
<reference evidence="2 3" key="1">
    <citation type="submission" date="2023-12" db="EMBL/GenBank/DDBJ databases">
        <title>the genome sequence of Hyalangium sp. s54d21.</title>
        <authorList>
            <person name="Zhang X."/>
        </authorList>
    </citation>
    <scope>NUCLEOTIDE SEQUENCE [LARGE SCALE GENOMIC DNA]</scope>
    <source>
        <strain evidence="3">s54d21</strain>
    </source>
</reference>